<reference evidence="2 3" key="1">
    <citation type="journal article" date="2016" name="Mol. Biol. Evol.">
        <title>Comparative Genomics of Early-Diverging Mushroom-Forming Fungi Provides Insights into the Origins of Lignocellulose Decay Capabilities.</title>
        <authorList>
            <person name="Nagy L.G."/>
            <person name="Riley R."/>
            <person name="Tritt A."/>
            <person name="Adam C."/>
            <person name="Daum C."/>
            <person name="Floudas D."/>
            <person name="Sun H."/>
            <person name="Yadav J.S."/>
            <person name="Pangilinan J."/>
            <person name="Larsson K.H."/>
            <person name="Matsuura K."/>
            <person name="Barry K."/>
            <person name="Labutti K."/>
            <person name="Kuo R."/>
            <person name="Ohm R.A."/>
            <person name="Bhattacharya S.S."/>
            <person name="Shirouzu T."/>
            <person name="Yoshinaga Y."/>
            <person name="Martin F.M."/>
            <person name="Grigoriev I.V."/>
            <person name="Hibbett D.S."/>
        </authorList>
    </citation>
    <scope>NUCLEOTIDE SEQUENCE [LARGE SCALE GENOMIC DNA]</scope>
    <source>
        <strain evidence="2 3">HHB12733</strain>
    </source>
</reference>
<keyword evidence="3" id="KW-1185">Reference proteome</keyword>
<gene>
    <name evidence="2" type="ORF">CALCODRAFT_534319</name>
</gene>
<protein>
    <submittedName>
        <fullName evidence="2">Uncharacterized protein</fullName>
    </submittedName>
</protein>
<feature type="compositionally biased region" description="Low complexity" evidence="1">
    <location>
        <begin position="10"/>
        <end position="21"/>
    </location>
</feature>
<feature type="region of interest" description="Disordered" evidence="1">
    <location>
        <begin position="1"/>
        <end position="130"/>
    </location>
</feature>
<dbReference type="EMBL" id="KV423934">
    <property type="protein sequence ID" value="KZT60119.1"/>
    <property type="molecule type" value="Genomic_DNA"/>
</dbReference>
<feature type="compositionally biased region" description="Basic and acidic residues" evidence="1">
    <location>
        <begin position="92"/>
        <end position="108"/>
    </location>
</feature>
<evidence type="ECO:0000313" key="2">
    <source>
        <dbReference type="EMBL" id="KZT60119.1"/>
    </source>
</evidence>
<organism evidence="2 3">
    <name type="scientific">Calocera cornea HHB12733</name>
    <dbReference type="NCBI Taxonomy" id="1353952"/>
    <lineage>
        <taxon>Eukaryota</taxon>
        <taxon>Fungi</taxon>
        <taxon>Dikarya</taxon>
        <taxon>Basidiomycota</taxon>
        <taxon>Agaricomycotina</taxon>
        <taxon>Dacrymycetes</taxon>
        <taxon>Dacrymycetales</taxon>
        <taxon>Dacrymycetaceae</taxon>
        <taxon>Calocera</taxon>
    </lineage>
</organism>
<dbReference type="InParanoid" id="A0A165I4I0"/>
<dbReference type="AlphaFoldDB" id="A0A165I4I0"/>
<evidence type="ECO:0000313" key="3">
    <source>
        <dbReference type="Proteomes" id="UP000076842"/>
    </source>
</evidence>
<evidence type="ECO:0000256" key="1">
    <source>
        <dbReference type="SAM" id="MobiDB-lite"/>
    </source>
</evidence>
<feature type="compositionally biased region" description="Polar residues" evidence="1">
    <location>
        <begin position="30"/>
        <end position="58"/>
    </location>
</feature>
<dbReference type="Proteomes" id="UP000076842">
    <property type="component" value="Unassembled WGS sequence"/>
</dbReference>
<accession>A0A165I4I0</accession>
<name>A0A165I4I0_9BASI</name>
<proteinExistence type="predicted"/>
<sequence length="149" mass="16331">MLDARLVAPSQQERSQESGSRALVLGSGMPPQSQEWAGNSVSGFQEQQHNPELSTHTVLRNDVTDVRRPNVEPSEELSVELHEGTKFGDAGHVQRAEEAGEHILREADEPPEEEGAESISDGDGTGEVDHARFKALVRTIITTNRPQQE</sequence>